<gene>
    <name evidence="3" type="ORF">EB796_001279</name>
</gene>
<dbReference type="EMBL" id="VXIV02000145">
    <property type="protein sequence ID" value="KAF6040405.1"/>
    <property type="molecule type" value="Genomic_DNA"/>
</dbReference>
<feature type="compositionally biased region" description="Polar residues" evidence="1">
    <location>
        <begin position="263"/>
        <end position="288"/>
    </location>
</feature>
<keyword evidence="2" id="KW-0472">Membrane</keyword>
<keyword evidence="4" id="KW-1185">Reference proteome</keyword>
<evidence type="ECO:0000256" key="2">
    <source>
        <dbReference type="SAM" id="Phobius"/>
    </source>
</evidence>
<keyword evidence="2" id="KW-1133">Transmembrane helix</keyword>
<sequence length="288" mass="32943">MLLLNKVQFLLRARTIIEIWMFVNYAQYCINSFQATFITKNMRKSQYYLVLLCWTQLPSALYSYPFDIIEDPDEVSSPPEDWKLWTNELCQNTELRTHPDFDKGCGVRMDDTAFSCPVECGPQKLNNVCKDYCSKYYEALEAESRKSSTVTPLNTTSYTDYYKTIDSKSRLDNRNTESYISGHERTGFHPIDIPISTAALIPVCILLAIALIGVICWFNRNELKQKFCSRSSSQLNRDDGSANEDETLAEPSAVVDEDLGKGESQQELETVNFISQTENNTQRNITTS</sequence>
<comment type="caution">
    <text evidence="3">The sequence shown here is derived from an EMBL/GenBank/DDBJ whole genome shotgun (WGS) entry which is preliminary data.</text>
</comment>
<evidence type="ECO:0000313" key="3">
    <source>
        <dbReference type="EMBL" id="KAF6040405.1"/>
    </source>
</evidence>
<protein>
    <submittedName>
        <fullName evidence="3">Uncharacterized protein</fullName>
    </submittedName>
</protein>
<organism evidence="3 4">
    <name type="scientific">Bugula neritina</name>
    <name type="common">Brown bryozoan</name>
    <name type="synonym">Sertularia neritina</name>
    <dbReference type="NCBI Taxonomy" id="10212"/>
    <lineage>
        <taxon>Eukaryota</taxon>
        <taxon>Metazoa</taxon>
        <taxon>Spiralia</taxon>
        <taxon>Lophotrochozoa</taxon>
        <taxon>Bryozoa</taxon>
        <taxon>Gymnolaemata</taxon>
        <taxon>Cheilostomatida</taxon>
        <taxon>Flustrina</taxon>
        <taxon>Buguloidea</taxon>
        <taxon>Bugulidae</taxon>
        <taxon>Bugula</taxon>
    </lineage>
</organism>
<feature type="region of interest" description="Disordered" evidence="1">
    <location>
        <begin position="232"/>
        <end position="288"/>
    </location>
</feature>
<evidence type="ECO:0000313" key="4">
    <source>
        <dbReference type="Proteomes" id="UP000593567"/>
    </source>
</evidence>
<evidence type="ECO:0000256" key="1">
    <source>
        <dbReference type="SAM" id="MobiDB-lite"/>
    </source>
</evidence>
<feature type="transmembrane region" description="Helical" evidence="2">
    <location>
        <begin position="199"/>
        <end position="218"/>
    </location>
</feature>
<reference evidence="3" key="1">
    <citation type="submission" date="2020-06" db="EMBL/GenBank/DDBJ databases">
        <title>Draft genome of Bugula neritina, a colonial animal packing powerful symbionts and potential medicines.</title>
        <authorList>
            <person name="Rayko M."/>
        </authorList>
    </citation>
    <scope>NUCLEOTIDE SEQUENCE [LARGE SCALE GENOMIC DNA]</scope>
    <source>
        <strain evidence="3">Kwan_BN1</strain>
    </source>
</reference>
<accession>A0A7J7KQN7</accession>
<dbReference type="Proteomes" id="UP000593567">
    <property type="component" value="Unassembled WGS sequence"/>
</dbReference>
<name>A0A7J7KQN7_BUGNE</name>
<keyword evidence="2" id="KW-0812">Transmembrane</keyword>
<proteinExistence type="predicted"/>
<dbReference type="AlphaFoldDB" id="A0A7J7KQN7"/>